<evidence type="ECO:0000259" key="3">
    <source>
        <dbReference type="Pfam" id="PF13205"/>
    </source>
</evidence>
<evidence type="ECO:0000256" key="1">
    <source>
        <dbReference type="ARBA" id="ARBA00022729"/>
    </source>
</evidence>
<organism evidence="5">
    <name type="scientific">marine metagenome</name>
    <dbReference type="NCBI Taxonomy" id="408172"/>
    <lineage>
        <taxon>unclassified sequences</taxon>
        <taxon>metagenomes</taxon>
        <taxon>ecological metagenomes</taxon>
    </lineage>
</organism>
<proteinExistence type="predicted"/>
<feature type="non-terminal residue" evidence="5">
    <location>
        <position position="493"/>
    </location>
</feature>
<name>A0A382GK36_9ZZZZ</name>
<evidence type="ECO:0000259" key="4">
    <source>
        <dbReference type="Pfam" id="PF19078"/>
    </source>
</evidence>
<dbReference type="InterPro" id="IPR014755">
    <property type="entry name" value="Cu-Rt/internalin_Ig-like"/>
</dbReference>
<reference evidence="5" key="1">
    <citation type="submission" date="2018-05" db="EMBL/GenBank/DDBJ databases">
        <authorList>
            <person name="Lanie J.A."/>
            <person name="Ng W.-L."/>
            <person name="Kazmierczak K.M."/>
            <person name="Andrzejewski T.M."/>
            <person name="Davidsen T.M."/>
            <person name="Wayne K.J."/>
            <person name="Tettelin H."/>
            <person name="Glass J.I."/>
            <person name="Rusch D."/>
            <person name="Podicherti R."/>
            <person name="Tsui H.-C.T."/>
            <person name="Winkler M.E."/>
        </authorList>
    </citation>
    <scope>NUCLEOTIDE SEQUENCE</scope>
</reference>
<keyword evidence="1" id="KW-0732">Signal</keyword>
<sequence length="493" mass="53902">NDITIPNLDQAPRHDNTTASGTLSTMTSSDNITWEGIFMPTFPNTEDWTNRLVLSDNFTDVDNNTGTGASTSNYMVDDIYPIVHGPPTIYLDVLDRGNDDLILWAQHYSEGRDTVGQTSGGGGDAYLYVNFQEPVTASYNSDNATTNVASFSNADIDLDNATGTLRTMGAIDNDNKTIWRAQFKPTLDREVDNNTITLEATWTDQVGNPGTSVTTSNFVVETYRPQATFTITIADNTTCPASLCGNSRPALGPGDNGTLRVVFSDPNPEPIFNFSSDADIDNTSYVTLSTMTTIDNDTTWEGVFTPVDNSTGAGNQGQDTQASSYNIRFLLRDGSFRDNKGNPGDDVYSPYFVVDTKAPYVTEVKLYDGIDNLEDSTLDGSATFNNRCIPVHSDIYVTFDYFINPTSITTNAADTICRNETIKMSSDNFSTCVKIAHPPAASNSNKTFKLDPVDNLTYNTTYTVRVETGVEDALENNMTSQFTHSDGFRTSAF</sequence>
<feature type="non-terminal residue" evidence="5">
    <location>
        <position position="1"/>
    </location>
</feature>
<protein>
    <recommendedName>
        <fullName evidence="6">SbsA Ig-like domain-containing protein</fullName>
    </recommendedName>
</protein>
<feature type="domain" description="Bacterial Ig-like" evidence="4">
    <location>
        <begin position="147"/>
        <end position="217"/>
    </location>
</feature>
<dbReference type="AlphaFoldDB" id="A0A382GK36"/>
<gene>
    <name evidence="5" type="ORF">METZ01_LOCUS227989</name>
</gene>
<evidence type="ECO:0000256" key="2">
    <source>
        <dbReference type="SAM" id="MobiDB-lite"/>
    </source>
</evidence>
<evidence type="ECO:0008006" key="6">
    <source>
        <dbReference type="Google" id="ProtNLM"/>
    </source>
</evidence>
<dbReference type="EMBL" id="UINC01055816">
    <property type="protein sequence ID" value="SVB75135.1"/>
    <property type="molecule type" value="Genomic_DNA"/>
</dbReference>
<dbReference type="InterPro" id="IPR044048">
    <property type="entry name" value="Big_12"/>
</dbReference>
<evidence type="ECO:0000313" key="5">
    <source>
        <dbReference type="EMBL" id="SVB75135.1"/>
    </source>
</evidence>
<feature type="domain" description="SbsA Ig-like" evidence="3">
    <location>
        <begin position="389"/>
        <end position="483"/>
    </location>
</feature>
<accession>A0A382GK36</accession>
<feature type="region of interest" description="Disordered" evidence="2">
    <location>
        <begin position="1"/>
        <end position="25"/>
    </location>
</feature>
<dbReference type="Pfam" id="PF13205">
    <property type="entry name" value="Big_5"/>
    <property type="match status" value="1"/>
</dbReference>
<dbReference type="Pfam" id="PF19078">
    <property type="entry name" value="Big_12"/>
    <property type="match status" value="1"/>
</dbReference>
<dbReference type="InterPro" id="IPR032812">
    <property type="entry name" value="SbsA_Ig"/>
</dbReference>
<dbReference type="Gene3D" id="2.60.40.1220">
    <property type="match status" value="1"/>
</dbReference>